<organism evidence="1">
    <name type="scientific">Ophidiomyces ophidiicola</name>
    <dbReference type="NCBI Taxonomy" id="1387563"/>
    <lineage>
        <taxon>Eukaryota</taxon>
        <taxon>Fungi</taxon>
        <taxon>Dikarya</taxon>
        <taxon>Ascomycota</taxon>
        <taxon>Pezizomycotina</taxon>
        <taxon>Eurotiomycetes</taxon>
        <taxon>Eurotiomycetidae</taxon>
        <taxon>Onygenales</taxon>
        <taxon>Onygenaceae</taxon>
        <taxon>Ophidiomyces</taxon>
    </lineage>
</organism>
<reference evidence="1" key="1">
    <citation type="journal article" date="2022" name="bioRxiv">
        <title>Population genetic analysis of Ophidiomyces ophidiicola, the causative agent of snake fungal disease, indicates recent introductions to the USA.</title>
        <authorList>
            <person name="Ladner J.T."/>
            <person name="Palmer J.M."/>
            <person name="Ettinger C.L."/>
            <person name="Stajich J.E."/>
            <person name="Farrell T.M."/>
            <person name="Glorioso B.M."/>
            <person name="Lawson B."/>
            <person name="Price S.J."/>
            <person name="Stengle A.G."/>
            <person name="Grear D.A."/>
            <person name="Lorch J.M."/>
        </authorList>
    </citation>
    <scope>NUCLEOTIDE SEQUENCE</scope>
    <source>
        <strain evidence="1">NWHC 24266-5</strain>
    </source>
</reference>
<protein>
    <submittedName>
        <fullName evidence="1">Uncharacterized protein</fullName>
    </submittedName>
</protein>
<comment type="caution">
    <text evidence="1">The sequence shown here is derived from an EMBL/GenBank/DDBJ whole genome shotgun (WGS) entry which is preliminary data.</text>
</comment>
<name>A0ACB8V3L1_9EURO</name>
<sequence>MAAVSRPNSPASRRPFAALGEARLRAVDSMKNRQNGLRASVVKRPLDVADSCDTENMDPLLMESPTKRQRNRGDIDTWTPKEKTHFAISSLNLSPPTKLSPAPLRTKAVSTTRPAPLRAAAGRSPKSKVAKAFARRGSGFCRVDPPSFPKHHVSSAPFSISDALSGTFTVSSLKMGKAMPSGGKHRRKAWDFEIHVDTEQEEMANLMEHSTCVLDISDDENKSKKDERGKENIPPSDITSELTPANVSSMVASQPETVEMTDGSRSPLGELNLKDFIPNGEDISPAIVNDDEADAVSSESPPAPVTTSFKAGSTMQPPQLLKRAVISSLIKKANVAQEHSKSKGPTAHNEEPSNSTNKSDC</sequence>
<dbReference type="EMBL" id="JALBCA010000010">
    <property type="protein sequence ID" value="KAI2391776.1"/>
    <property type="molecule type" value="Genomic_DNA"/>
</dbReference>
<proteinExistence type="predicted"/>
<evidence type="ECO:0000313" key="1">
    <source>
        <dbReference type="EMBL" id="KAI2391776.1"/>
    </source>
</evidence>
<accession>A0ACB8V3L1</accession>
<gene>
    <name evidence="1" type="ORF">LOY88_001002</name>
</gene>